<keyword evidence="1" id="KW-0732">Signal</keyword>
<dbReference type="EMBL" id="SLZR01000002">
    <property type="protein sequence ID" value="TCS43241.1"/>
    <property type="molecule type" value="Genomic_DNA"/>
</dbReference>
<evidence type="ECO:0008006" key="4">
    <source>
        <dbReference type="Google" id="ProtNLM"/>
    </source>
</evidence>
<dbReference type="SUPFAM" id="SSF56935">
    <property type="entry name" value="Porins"/>
    <property type="match status" value="1"/>
</dbReference>
<organism evidence="2 3">
    <name type="scientific">Reinekea marinisedimentorum</name>
    <dbReference type="NCBI Taxonomy" id="230495"/>
    <lineage>
        <taxon>Bacteria</taxon>
        <taxon>Pseudomonadati</taxon>
        <taxon>Pseudomonadota</taxon>
        <taxon>Gammaproteobacteria</taxon>
        <taxon>Oceanospirillales</taxon>
        <taxon>Saccharospirillaceae</taxon>
        <taxon>Reinekea</taxon>
    </lineage>
</organism>
<gene>
    <name evidence="2" type="ORF">BCF53_102267</name>
</gene>
<dbReference type="Proteomes" id="UP000295793">
    <property type="component" value="Unassembled WGS sequence"/>
</dbReference>
<feature type="signal peptide" evidence="1">
    <location>
        <begin position="1"/>
        <end position="20"/>
    </location>
</feature>
<comment type="caution">
    <text evidence="2">The sequence shown here is derived from an EMBL/GenBank/DDBJ whole genome shotgun (WGS) entry which is preliminary data.</text>
</comment>
<dbReference type="RefSeq" id="WP_132699987.1">
    <property type="nucleotide sequence ID" value="NZ_SLZR01000002.1"/>
</dbReference>
<evidence type="ECO:0000313" key="2">
    <source>
        <dbReference type="EMBL" id="TCS43241.1"/>
    </source>
</evidence>
<reference evidence="2 3" key="1">
    <citation type="submission" date="2019-03" db="EMBL/GenBank/DDBJ databases">
        <title>Genomic Encyclopedia of Archaeal and Bacterial Type Strains, Phase II (KMG-II): from individual species to whole genera.</title>
        <authorList>
            <person name="Goeker M."/>
        </authorList>
    </citation>
    <scope>NUCLEOTIDE SEQUENCE [LARGE SCALE GENOMIC DNA]</scope>
    <source>
        <strain evidence="2 3">DSM 15388</strain>
    </source>
</reference>
<protein>
    <recommendedName>
        <fullName evidence="4">Porin</fullName>
    </recommendedName>
</protein>
<evidence type="ECO:0000256" key="1">
    <source>
        <dbReference type="SAM" id="SignalP"/>
    </source>
</evidence>
<name>A0A4R3IEM2_9GAMM</name>
<dbReference type="AlphaFoldDB" id="A0A4R3IEM2"/>
<dbReference type="OrthoDB" id="6197565at2"/>
<accession>A0A4R3IEM2</accession>
<feature type="chain" id="PRO_5020326683" description="Porin" evidence="1">
    <location>
        <begin position="21"/>
        <end position="369"/>
    </location>
</feature>
<sequence>MKAIFAVTALAAAISTQAFAADTETEVSYLGSMDAFFQVDLLDDGAKTVGLTEDDDDGEGVEIAMETTIVHGPFSGSLGLEYYSEDDDAAIIVGDIIITDGNLSFGQVGSLMSTDEYAGDMLDYEPWDDDEDADQVADVAAGFKYMVMEGFYVQLQGTDEDGADYGVAAQYTGSSDALSYVVEGEAQLSDVSGVDDEYFFGAGVTYSVDAFTAAAAVNHFYNNGLLEDDGVTSAPGQDTEYALEISADVAGASLYAGWTDYSTETEDDEFLELTAAYAVTETITAGVGYEYTTAEDAGDYFYGTLAYAEGQIAASLEAGLEDFDAETTHAYIFADVVYTSEAGVAYYTEFERESSSDATTLTMGGRYSF</sequence>
<keyword evidence="3" id="KW-1185">Reference proteome</keyword>
<proteinExistence type="predicted"/>
<evidence type="ECO:0000313" key="3">
    <source>
        <dbReference type="Proteomes" id="UP000295793"/>
    </source>
</evidence>